<keyword evidence="2 3" id="KW-0663">Pyridoxal phosphate</keyword>
<dbReference type="EMBL" id="JBHTHX010001083">
    <property type="protein sequence ID" value="MFD0887841.1"/>
    <property type="molecule type" value="Genomic_DNA"/>
</dbReference>
<sequence length="81" mass="8324">RLALVATSAGGTRTKATHVASAGHPQLGGAAGIDAAAVRFSIGLEDAEDLIMDVTRALDALLGQGTAPDRERASDRDDRRV</sequence>
<accession>A0ABW3DYD9</accession>
<gene>
    <name evidence="5" type="ORF">ACFQ08_25150</name>
</gene>
<feature type="region of interest" description="Disordered" evidence="4">
    <location>
        <begin position="62"/>
        <end position="81"/>
    </location>
</feature>
<protein>
    <submittedName>
        <fullName evidence="5">PLP-dependent transferase</fullName>
    </submittedName>
</protein>
<comment type="cofactor">
    <cofactor evidence="1 3">
        <name>pyridoxal 5'-phosphate</name>
        <dbReference type="ChEBI" id="CHEBI:597326"/>
    </cofactor>
</comment>
<comment type="similarity">
    <text evidence="3">Belongs to the trans-sulfuration enzymes family.</text>
</comment>
<feature type="compositionally biased region" description="Basic and acidic residues" evidence="4">
    <location>
        <begin position="68"/>
        <end position="81"/>
    </location>
</feature>
<name>A0ABW3DYD9_9ACTN</name>
<organism evidence="5 6">
    <name type="scientific">Streptosporangium algeriense</name>
    <dbReference type="NCBI Taxonomy" id="1682748"/>
    <lineage>
        <taxon>Bacteria</taxon>
        <taxon>Bacillati</taxon>
        <taxon>Actinomycetota</taxon>
        <taxon>Actinomycetes</taxon>
        <taxon>Streptosporangiales</taxon>
        <taxon>Streptosporangiaceae</taxon>
        <taxon>Streptosporangium</taxon>
    </lineage>
</organism>
<evidence type="ECO:0000256" key="1">
    <source>
        <dbReference type="ARBA" id="ARBA00001933"/>
    </source>
</evidence>
<dbReference type="GO" id="GO:0016740">
    <property type="term" value="F:transferase activity"/>
    <property type="evidence" value="ECO:0007669"/>
    <property type="project" value="UniProtKB-KW"/>
</dbReference>
<evidence type="ECO:0000256" key="4">
    <source>
        <dbReference type="SAM" id="MobiDB-lite"/>
    </source>
</evidence>
<dbReference type="InterPro" id="IPR015424">
    <property type="entry name" value="PyrdxlP-dep_Trfase"/>
</dbReference>
<evidence type="ECO:0000256" key="2">
    <source>
        <dbReference type="ARBA" id="ARBA00022898"/>
    </source>
</evidence>
<evidence type="ECO:0000256" key="3">
    <source>
        <dbReference type="RuleBase" id="RU362118"/>
    </source>
</evidence>
<proteinExistence type="inferred from homology"/>
<keyword evidence="6" id="KW-1185">Reference proteome</keyword>
<dbReference type="InterPro" id="IPR015422">
    <property type="entry name" value="PyrdxlP-dep_Trfase_small"/>
</dbReference>
<feature type="non-terminal residue" evidence="5">
    <location>
        <position position="1"/>
    </location>
</feature>
<dbReference type="SUPFAM" id="SSF53383">
    <property type="entry name" value="PLP-dependent transferases"/>
    <property type="match status" value="1"/>
</dbReference>
<dbReference type="Pfam" id="PF01053">
    <property type="entry name" value="Cys_Met_Meta_PP"/>
    <property type="match status" value="1"/>
</dbReference>
<keyword evidence="5" id="KW-0808">Transferase</keyword>
<reference evidence="6" key="1">
    <citation type="journal article" date="2019" name="Int. J. Syst. Evol. Microbiol.">
        <title>The Global Catalogue of Microorganisms (GCM) 10K type strain sequencing project: providing services to taxonomists for standard genome sequencing and annotation.</title>
        <authorList>
            <consortium name="The Broad Institute Genomics Platform"/>
            <consortium name="The Broad Institute Genome Sequencing Center for Infectious Disease"/>
            <person name="Wu L."/>
            <person name="Ma J."/>
        </authorList>
    </citation>
    <scope>NUCLEOTIDE SEQUENCE [LARGE SCALE GENOMIC DNA]</scope>
    <source>
        <strain evidence="6">CCUG 62974</strain>
    </source>
</reference>
<dbReference type="Proteomes" id="UP001597024">
    <property type="component" value="Unassembled WGS sequence"/>
</dbReference>
<comment type="caution">
    <text evidence="5">The sequence shown here is derived from an EMBL/GenBank/DDBJ whole genome shotgun (WGS) entry which is preliminary data.</text>
</comment>
<evidence type="ECO:0000313" key="6">
    <source>
        <dbReference type="Proteomes" id="UP001597024"/>
    </source>
</evidence>
<dbReference type="InterPro" id="IPR000277">
    <property type="entry name" value="Cys/Met-Metab_PyrdxlP-dep_enz"/>
</dbReference>
<evidence type="ECO:0000313" key="5">
    <source>
        <dbReference type="EMBL" id="MFD0887841.1"/>
    </source>
</evidence>
<dbReference type="Gene3D" id="3.90.1150.10">
    <property type="entry name" value="Aspartate Aminotransferase, domain 1"/>
    <property type="match status" value="1"/>
</dbReference>